<comment type="subcellular location">
    <subcellularLocation>
        <location evidence="3">Nucleus</location>
    </subcellularLocation>
</comment>
<dbReference type="Pfam" id="PF02731">
    <property type="entry name" value="SKIP_SNW"/>
    <property type="match status" value="1"/>
</dbReference>
<name>A0A1G4JYP9_9SACH</name>
<dbReference type="InterPro" id="IPR004015">
    <property type="entry name" value="SKI-int_prot_SKIP_SNW-dom"/>
</dbReference>
<evidence type="ECO:0000256" key="4">
    <source>
        <dbReference type="SAM" id="Coils"/>
    </source>
</evidence>
<comment type="function">
    <text evidence="3">Involved in pre-mRNA splicing.</text>
</comment>
<proteinExistence type="inferred from homology"/>
<feature type="coiled-coil region" evidence="4">
    <location>
        <begin position="240"/>
        <end position="272"/>
    </location>
</feature>
<keyword evidence="3" id="KW-0539">Nucleus</keyword>
<dbReference type="GO" id="GO:0005681">
    <property type="term" value="C:spliceosomal complex"/>
    <property type="evidence" value="ECO:0007669"/>
    <property type="project" value="UniProtKB-UniRule"/>
</dbReference>
<gene>
    <name evidence="7" type="ORF">LAMI_0F06172G</name>
</gene>
<feature type="compositionally biased region" description="Low complexity" evidence="5">
    <location>
        <begin position="1"/>
        <end position="10"/>
    </location>
</feature>
<reference evidence="8" key="1">
    <citation type="submission" date="2016-03" db="EMBL/GenBank/DDBJ databases">
        <authorList>
            <person name="Devillers H."/>
        </authorList>
    </citation>
    <scope>NUCLEOTIDE SEQUENCE [LARGE SCALE GENOMIC DNA]</scope>
</reference>
<dbReference type="InterPro" id="IPR017862">
    <property type="entry name" value="SKI-int_prot_SKIP"/>
</dbReference>
<evidence type="ECO:0000256" key="5">
    <source>
        <dbReference type="SAM" id="MobiDB-lite"/>
    </source>
</evidence>
<dbReference type="GO" id="GO:0000398">
    <property type="term" value="P:mRNA splicing, via spliceosome"/>
    <property type="evidence" value="ECO:0007669"/>
    <property type="project" value="InterPro"/>
</dbReference>
<dbReference type="Proteomes" id="UP000191024">
    <property type="component" value="Chromosome F"/>
</dbReference>
<accession>A0A1G4JYP9</accession>
<feature type="compositionally biased region" description="Polar residues" evidence="5">
    <location>
        <begin position="20"/>
        <end position="34"/>
    </location>
</feature>
<keyword evidence="8" id="KW-1185">Reference proteome</keyword>
<comment type="similarity">
    <text evidence="1 3">Belongs to the SNW family.</text>
</comment>
<feature type="compositionally biased region" description="Basic and acidic residues" evidence="5">
    <location>
        <begin position="430"/>
        <end position="455"/>
    </location>
</feature>
<sequence length="455" mass="51414">MFTSSSLSALLPPPKNAPATSSNDQLQRQITAKNLSDEGTKSNIKPKDPGTTTAEALIARSRISFHEFMPLRQMTSNVSIPLPTDKEIEKTWLDTKNVLDGILSKNTQSIDFDPLRNRSEVKSIEIRNSHEPQGPKKSVKVIKQVSDPLQPKMFKIKKRVAPPVEEPFAPILHKSGSGGFTLTQEEKDDWNIPAAISNWKNPNGYAVDLQNRVASSSKVENTFSGRSSKSLELSNALDLAERKAREEVHLRAEIKKQEAERLTREREEKLRLMALRARERKDHGLAHFFSSADPQADQARQRQIIAEERRKQLELEARQSKWSTADRLRFLAHSQGRDVSEKVIIGAAKTTDSEDIVHDSRLYTKAARRNESQVYDSPLFMQESRSSIYRPKVASYAVERAGDTLRNLNQSTGSNETQNSNHRGPIAFTRAERSESARTENDEAEEREVKRPRNG</sequence>
<evidence type="ECO:0000256" key="2">
    <source>
        <dbReference type="ARBA" id="ARBA00022160"/>
    </source>
</evidence>
<evidence type="ECO:0000313" key="8">
    <source>
        <dbReference type="Proteomes" id="UP000191024"/>
    </source>
</evidence>
<feature type="compositionally biased region" description="Basic and acidic residues" evidence="5">
    <location>
        <begin position="35"/>
        <end position="48"/>
    </location>
</feature>
<keyword evidence="3" id="KW-0508">mRNA splicing</keyword>
<dbReference type="EMBL" id="LT598467">
    <property type="protein sequence ID" value="SCU96329.1"/>
    <property type="molecule type" value="Genomic_DNA"/>
</dbReference>
<dbReference type="STRING" id="1230905.A0A1G4JYP9"/>
<evidence type="ECO:0000256" key="3">
    <source>
        <dbReference type="RuleBase" id="RU367140"/>
    </source>
</evidence>
<keyword evidence="4" id="KW-0175">Coiled coil</keyword>
<evidence type="ECO:0000313" key="7">
    <source>
        <dbReference type="EMBL" id="SCU96329.1"/>
    </source>
</evidence>
<feature type="region of interest" description="Disordered" evidence="5">
    <location>
        <begin position="404"/>
        <end position="455"/>
    </location>
</feature>
<organism evidence="7 8">
    <name type="scientific">Lachancea mirantina</name>
    <dbReference type="NCBI Taxonomy" id="1230905"/>
    <lineage>
        <taxon>Eukaryota</taxon>
        <taxon>Fungi</taxon>
        <taxon>Dikarya</taxon>
        <taxon>Ascomycota</taxon>
        <taxon>Saccharomycotina</taxon>
        <taxon>Saccharomycetes</taxon>
        <taxon>Saccharomycetales</taxon>
        <taxon>Saccharomycetaceae</taxon>
        <taxon>Lachancea</taxon>
    </lineage>
</organism>
<dbReference type="PANTHER" id="PTHR12096">
    <property type="entry name" value="NUCLEAR PROTEIN SKIP-RELATED"/>
    <property type="match status" value="1"/>
</dbReference>
<evidence type="ECO:0000259" key="6">
    <source>
        <dbReference type="Pfam" id="PF02731"/>
    </source>
</evidence>
<feature type="region of interest" description="Disordered" evidence="5">
    <location>
        <begin position="1"/>
        <end position="52"/>
    </location>
</feature>
<feature type="compositionally biased region" description="Polar residues" evidence="5">
    <location>
        <begin position="406"/>
        <end position="422"/>
    </location>
</feature>
<keyword evidence="3" id="KW-0507">mRNA processing</keyword>
<protein>
    <recommendedName>
        <fullName evidence="2 3">Pre-mRNA-processing protein 45</fullName>
    </recommendedName>
</protein>
<feature type="domain" description="SKI-interacting protein SKIP SNW" evidence="6">
    <location>
        <begin position="131"/>
        <end position="281"/>
    </location>
</feature>
<keyword evidence="3" id="KW-0747">Spliceosome</keyword>
<dbReference type="AlphaFoldDB" id="A0A1G4JYP9"/>
<evidence type="ECO:0000256" key="1">
    <source>
        <dbReference type="ARBA" id="ARBA00010197"/>
    </source>
</evidence>
<dbReference type="OrthoDB" id="666364at2759"/>
<comment type="subunit">
    <text evidence="3">Associated with the spliceosome.</text>
</comment>